<name>A0ABC8JM32_ERUVS</name>
<dbReference type="EMBL" id="CAKOAT010120933">
    <property type="protein sequence ID" value="CAH8333167.1"/>
    <property type="molecule type" value="Genomic_DNA"/>
</dbReference>
<accession>A0ABC8JM32</accession>
<evidence type="ECO:0000313" key="1">
    <source>
        <dbReference type="EMBL" id="CAH8333167.1"/>
    </source>
</evidence>
<dbReference type="Proteomes" id="UP001642260">
    <property type="component" value="Unassembled WGS sequence"/>
</dbReference>
<gene>
    <name evidence="1" type="ORF">ERUC_LOCUS12801</name>
</gene>
<protein>
    <submittedName>
        <fullName evidence="1">Uncharacterized protein</fullName>
    </submittedName>
</protein>
<comment type="caution">
    <text evidence="1">The sequence shown here is derived from an EMBL/GenBank/DDBJ whole genome shotgun (WGS) entry which is preliminary data.</text>
</comment>
<evidence type="ECO:0000313" key="2">
    <source>
        <dbReference type="Proteomes" id="UP001642260"/>
    </source>
</evidence>
<keyword evidence="2" id="KW-1185">Reference proteome</keyword>
<proteinExistence type="predicted"/>
<organism evidence="1 2">
    <name type="scientific">Eruca vesicaria subsp. sativa</name>
    <name type="common">Garden rocket</name>
    <name type="synonym">Eruca sativa</name>
    <dbReference type="NCBI Taxonomy" id="29727"/>
    <lineage>
        <taxon>Eukaryota</taxon>
        <taxon>Viridiplantae</taxon>
        <taxon>Streptophyta</taxon>
        <taxon>Embryophyta</taxon>
        <taxon>Tracheophyta</taxon>
        <taxon>Spermatophyta</taxon>
        <taxon>Magnoliopsida</taxon>
        <taxon>eudicotyledons</taxon>
        <taxon>Gunneridae</taxon>
        <taxon>Pentapetalae</taxon>
        <taxon>rosids</taxon>
        <taxon>malvids</taxon>
        <taxon>Brassicales</taxon>
        <taxon>Brassicaceae</taxon>
        <taxon>Brassiceae</taxon>
        <taxon>Eruca</taxon>
    </lineage>
</organism>
<sequence length="54" mass="5993">MENVGVEDTSGRFIPKITLPSSDSAVLVEPTKRSCCLLGVHKIDRSLTFEEEEK</sequence>
<reference evidence="1 2" key="1">
    <citation type="submission" date="2022-03" db="EMBL/GenBank/DDBJ databases">
        <authorList>
            <person name="Macdonald S."/>
            <person name="Ahmed S."/>
            <person name="Newling K."/>
        </authorList>
    </citation>
    <scope>NUCLEOTIDE SEQUENCE [LARGE SCALE GENOMIC DNA]</scope>
</reference>
<dbReference type="AlphaFoldDB" id="A0ABC8JM32"/>